<dbReference type="InterPro" id="IPR014325">
    <property type="entry name" value="RNA_pol_sigma-E_actinobac"/>
</dbReference>
<organism evidence="7">
    <name type="scientific">freshwater metagenome</name>
    <dbReference type="NCBI Taxonomy" id="449393"/>
    <lineage>
        <taxon>unclassified sequences</taxon>
        <taxon>metagenomes</taxon>
        <taxon>ecological metagenomes</taxon>
    </lineage>
</organism>
<gene>
    <name evidence="7" type="ORF">UFOPK3662_03224</name>
</gene>
<dbReference type="AlphaFoldDB" id="A0A6J7KYC0"/>
<dbReference type="PANTHER" id="PTHR43133:SF50">
    <property type="entry name" value="ECF RNA POLYMERASE SIGMA FACTOR SIGM"/>
    <property type="match status" value="1"/>
</dbReference>
<evidence type="ECO:0000256" key="3">
    <source>
        <dbReference type="ARBA" id="ARBA00023082"/>
    </source>
</evidence>
<reference evidence="7" key="1">
    <citation type="submission" date="2020-05" db="EMBL/GenBank/DDBJ databases">
        <authorList>
            <person name="Chiriac C."/>
            <person name="Salcher M."/>
            <person name="Ghai R."/>
            <person name="Kavagutti S V."/>
        </authorList>
    </citation>
    <scope>NUCLEOTIDE SEQUENCE</scope>
</reference>
<proteinExistence type="inferred from homology"/>
<dbReference type="GO" id="GO:0016987">
    <property type="term" value="F:sigma factor activity"/>
    <property type="evidence" value="ECO:0007669"/>
    <property type="project" value="UniProtKB-KW"/>
</dbReference>
<dbReference type="InterPro" id="IPR039425">
    <property type="entry name" value="RNA_pol_sigma-70-like"/>
</dbReference>
<comment type="similarity">
    <text evidence="1">Belongs to the sigma-70 factor family. ECF subfamily.</text>
</comment>
<keyword evidence="5" id="KW-0804">Transcription</keyword>
<dbReference type="GO" id="GO:0003677">
    <property type="term" value="F:DNA binding"/>
    <property type="evidence" value="ECO:0007669"/>
    <property type="project" value="UniProtKB-KW"/>
</dbReference>
<dbReference type="InterPro" id="IPR013325">
    <property type="entry name" value="RNA_pol_sigma_r2"/>
</dbReference>
<dbReference type="InterPro" id="IPR013324">
    <property type="entry name" value="RNA_pol_sigma_r3/r4-like"/>
</dbReference>
<protein>
    <submittedName>
        <fullName evidence="7">Unannotated protein</fullName>
    </submittedName>
</protein>
<keyword evidence="2" id="KW-0805">Transcription regulation</keyword>
<feature type="domain" description="RNA polymerase sigma factor 70 region 4 type 2" evidence="6">
    <location>
        <begin position="102"/>
        <end position="153"/>
    </location>
</feature>
<evidence type="ECO:0000313" key="7">
    <source>
        <dbReference type="EMBL" id="CAB4960936.1"/>
    </source>
</evidence>
<evidence type="ECO:0000259" key="6">
    <source>
        <dbReference type="Pfam" id="PF08281"/>
    </source>
</evidence>
<dbReference type="InterPro" id="IPR013249">
    <property type="entry name" value="RNA_pol_sigma70_r4_t2"/>
</dbReference>
<dbReference type="NCBIfam" id="TIGR02937">
    <property type="entry name" value="sigma70-ECF"/>
    <property type="match status" value="1"/>
</dbReference>
<evidence type="ECO:0000256" key="4">
    <source>
        <dbReference type="ARBA" id="ARBA00023125"/>
    </source>
</evidence>
<evidence type="ECO:0000256" key="5">
    <source>
        <dbReference type="ARBA" id="ARBA00023163"/>
    </source>
</evidence>
<dbReference type="NCBIfam" id="TIGR02983">
    <property type="entry name" value="SigE-fam_strep"/>
    <property type="match status" value="1"/>
</dbReference>
<dbReference type="InterPro" id="IPR036388">
    <property type="entry name" value="WH-like_DNA-bd_sf"/>
</dbReference>
<dbReference type="Pfam" id="PF08281">
    <property type="entry name" value="Sigma70_r4_2"/>
    <property type="match status" value="1"/>
</dbReference>
<evidence type="ECO:0000256" key="2">
    <source>
        <dbReference type="ARBA" id="ARBA00023015"/>
    </source>
</evidence>
<dbReference type="GO" id="GO:0006352">
    <property type="term" value="P:DNA-templated transcription initiation"/>
    <property type="evidence" value="ECO:0007669"/>
    <property type="project" value="InterPro"/>
</dbReference>
<dbReference type="CDD" id="cd06171">
    <property type="entry name" value="Sigma70_r4"/>
    <property type="match status" value="1"/>
</dbReference>
<name>A0A6J7KYC0_9ZZZZ</name>
<dbReference type="Gene3D" id="1.10.10.10">
    <property type="entry name" value="Winged helix-like DNA-binding domain superfamily/Winged helix DNA-binding domain"/>
    <property type="match status" value="1"/>
</dbReference>
<dbReference type="SUPFAM" id="SSF88659">
    <property type="entry name" value="Sigma3 and sigma4 domains of RNA polymerase sigma factors"/>
    <property type="match status" value="1"/>
</dbReference>
<keyword evidence="4" id="KW-0238">DNA-binding</keyword>
<sequence>MKAEDDFSAFVSARWPRLVRSAILLGCSPVEAEDVAQSTLECCLRRWNKVQQAHNRDAYVHRALVNTFISSRRGRSRKEAPVEFLPDQPVSDATQMFDAADAMGQALARLPEDQRIALVLRYYLSQSETEMADVLGVAPGTVKSRLSRAKAALSADPNLVELREMQ</sequence>
<keyword evidence="3" id="KW-0731">Sigma factor</keyword>
<dbReference type="EMBL" id="CAFBMW010000036">
    <property type="protein sequence ID" value="CAB4960936.1"/>
    <property type="molecule type" value="Genomic_DNA"/>
</dbReference>
<dbReference type="PANTHER" id="PTHR43133">
    <property type="entry name" value="RNA POLYMERASE ECF-TYPE SIGMA FACTO"/>
    <property type="match status" value="1"/>
</dbReference>
<evidence type="ECO:0000256" key="1">
    <source>
        <dbReference type="ARBA" id="ARBA00010641"/>
    </source>
</evidence>
<dbReference type="Gene3D" id="1.10.1740.10">
    <property type="match status" value="1"/>
</dbReference>
<dbReference type="InterPro" id="IPR014284">
    <property type="entry name" value="RNA_pol_sigma-70_dom"/>
</dbReference>
<dbReference type="SUPFAM" id="SSF88946">
    <property type="entry name" value="Sigma2 domain of RNA polymerase sigma factors"/>
    <property type="match status" value="1"/>
</dbReference>
<accession>A0A6J7KYC0</accession>